<dbReference type="Pfam" id="PF13744">
    <property type="entry name" value="HTH_37"/>
    <property type="match status" value="1"/>
</dbReference>
<feature type="domain" description="HTH cro/C1-type" evidence="1">
    <location>
        <begin position="36"/>
        <end position="91"/>
    </location>
</feature>
<sequence length="112" mass="12653">MTRILHTDRVTATEHPFVGLPNGEERFAKAQLARLINQQIQERGLKQREAAELLSLTQPDVSNLANGRLSGFTFDRLYRCLYALDTDVEIVLKRHLLTDDKPAGIHVSQPGF</sequence>
<dbReference type="AlphaFoldDB" id="A0A2W4T8D3"/>
<dbReference type="InterPro" id="IPR039554">
    <property type="entry name" value="HigA2-like_HTH"/>
</dbReference>
<dbReference type="InterPro" id="IPR010982">
    <property type="entry name" value="Lambda_DNA-bd_dom_sf"/>
</dbReference>
<dbReference type="Gene3D" id="1.10.260.40">
    <property type="entry name" value="lambda repressor-like DNA-binding domains"/>
    <property type="match status" value="1"/>
</dbReference>
<dbReference type="CDD" id="cd00093">
    <property type="entry name" value="HTH_XRE"/>
    <property type="match status" value="1"/>
</dbReference>
<organism evidence="2 3">
    <name type="scientific">Candidatus Methylumidiphilus alinenensis</name>
    <dbReference type="NCBI Taxonomy" id="2202197"/>
    <lineage>
        <taxon>Bacteria</taxon>
        <taxon>Pseudomonadati</taxon>
        <taxon>Pseudomonadota</taxon>
        <taxon>Gammaproteobacteria</taxon>
        <taxon>Methylococcales</taxon>
        <taxon>Candidatus Methylumidiphilus</taxon>
    </lineage>
</organism>
<protein>
    <submittedName>
        <fullName evidence="2">Transcriptional regulator</fullName>
    </submittedName>
</protein>
<comment type="caution">
    <text evidence="2">The sequence shown here is derived from an EMBL/GenBank/DDBJ whole genome shotgun (WGS) entry which is preliminary data.</text>
</comment>
<gene>
    <name evidence="2" type="ORF">DM484_09150</name>
</gene>
<evidence type="ECO:0000313" key="2">
    <source>
        <dbReference type="EMBL" id="PZN80964.1"/>
    </source>
</evidence>
<dbReference type="SMART" id="SM00530">
    <property type="entry name" value="HTH_XRE"/>
    <property type="match status" value="1"/>
</dbReference>
<dbReference type="Proteomes" id="UP000249396">
    <property type="component" value="Unassembled WGS sequence"/>
</dbReference>
<dbReference type="GO" id="GO:0003677">
    <property type="term" value="F:DNA binding"/>
    <property type="evidence" value="ECO:0007669"/>
    <property type="project" value="InterPro"/>
</dbReference>
<dbReference type="InterPro" id="IPR001387">
    <property type="entry name" value="Cro/C1-type_HTH"/>
</dbReference>
<reference evidence="2 3" key="1">
    <citation type="journal article" date="2018" name="Aquat. Microb. Ecol.">
        <title>Gammaproteobacterial methanotrophs dominate.</title>
        <authorList>
            <person name="Rissanen A.J."/>
            <person name="Saarenheimo J."/>
            <person name="Tiirola M."/>
            <person name="Peura S."/>
            <person name="Aalto S.L."/>
            <person name="Karvinen A."/>
            <person name="Nykanen H."/>
        </authorList>
    </citation>
    <scope>NUCLEOTIDE SEQUENCE [LARGE SCALE GENOMIC DNA]</scope>
    <source>
        <strain evidence="2">AMbin10</strain>
    </source>
</reference>
<dbReference type="EMBL" id="QJPH01000276">
    <property type="protein sequence ID" value="PZN80964.1"/>
    <property type="molecule type" value="Genomic_DNA"/>
</dbReference>
<evidence type="ECO:0000259" key="1">
    <source>
        <dbReference type="PROSITE" id="PS50943"/>
    </source>
</evidence>
<proteinExistence type="predicted"/>
<evidence type="ECO:0000313" key="3">
    <source>
        <dbReference type="Proteomes" id="UP000249396"/>
    </source>
</evidence>
<dbReference type="SUPFAM" id="SSF47413">
    <property type="entry name" value="lambda repressor-like DNA-binding domains"/>
    <property type="match status" value="1"/>
</dbReference>
<accession>A0A2W4T8D3</accession>
<name>A0A2W4T8D3_9GAMM</name>
<dbReference type="PROSITE" id="PS50943">
    <property type="entry name" value="HTH_CROC1"/>
    <property type="match status" value="1"/>
</dbReference>